<proteinExistence type="predicted"/>
<evidence type="ECO:0000313" key="1">
    <source>
        <dbReference type="EMBL" id="OCH84011.1"/>
    </source>
</evidence>
<sequence length="161" mass="17474">MTTTAVPQLVDAQVFSNHAGPGTTAFAETIVTYTDYETAARAACAWANQGKQKVDPTNLELHVRCANVGSHAIPSLLTMTNVPSLVRLDIDSVRPGLLGGNGIHFTAVSLSDDSKKLVAIVKDTPEMDVSSRKELYAKYLDVLEGRSPQFIWRLWETGRAS</sequence>
<gene>
    <name evidence="1" type="ORF">OBBRIDRAFT_786721</name>
</gene>
<protein>
    <submittedName>
        <fullName evidence="1">Uncharacterized protein</fullName>
    </submittedName>
</protein>
<accession>A0A8E2DEK8</accession>
<keyword evidence="2" id="KW-1185">Reference proteome</keyword>
<organism evidence="1 2">
    <name type="scientific">Obba rivulosa</name>
    <dbReference type="NCBI Taxonomy" id="1052685"/>
    <lineage>
        <taxon>Eukaryota</taxon>
        <taxon>Fungi</taxon>
        <taxon>Dikarya</taxon>
        <taxon>Basidiomycota</taxon>
        <taxon>Agaricomycotina</taxon>
        <taxon>Agaricomycetes</taxon>
        <taxon>Polyporales</taxon>
        <taxon>Gelatoporiaceae</taxon>
        <taxon>Obba</taxon>
    </lineage>
</organism>
<dbReference type="EMBL" id="KV722742">
    <property type="protein sequence ID" value="OCH84011.1"/>
    <property type="molecule type" value="Genomic_DNA"/>
</dbReference>
<dbReference type="AlphaFoldDB" id="A0A8E2DEK8"/>
<dbReference type="Proteomes" id="UP000250043">
    <property type="component" value="Unassembled WGS sequence"/>
</dbReference>
<reference evidence="1 2" key="1">
    <citation type="submission" date="2016-07" db="EMBL/GenBank/DDBJ databases">
        <title>Draft genome of the white-rot fungus Obba rivulosa 3A-2.</title>
        <authorList>
            <consortium name="DOE Joint Genome Institute"/>
            <person name="Miettinen O."/>
            <person name="Riley R."/>
            <person name="Acob R."/>
            <person name="Barry K."/>
            <person name="Cullen D."/>
            <person name="De Vries R."/>
            <person name="Hainaut M."/>
            <person name="Hatakka A."/>
            <person name="Henrissat B."/>
            <person name="Hilden K."/>
            <person name="Kuo R."/>
            <person name="Labutti K."/>
            <person name="Lipzen A."/>
            <person name="Makela M.R."/>
            <person name="Sandor L."/>
            <person name="Spatafora J.W."/>
            <person name="Grigoriev I.V."/>
            <person name="Hibbett D.S."/>
        </authorList>
    </citation>
    <scope>NUCLEOTIDE SEQUENCE [LARGE SCALE GENOMIC DNA]</scope>
    <source>
        <strain evidence="1 2">3A-2</strain>
    </source>
</reference>
<dbReference type="OrthoDB" id="3164356at2759"/>
<evidence type="ECO:0000313" key="2">
    <source>
        <dbReference type="Proteomes" id="UP000250043"/>
    </source>
</evidence>
<name>A0A8E2DEK8_9APHY</name>